<organism evidence="2 3">
    <name type="scientific">Arthrobacter humicola</name>
    <dbReference type="NCBI Taxonomy" id="409291"/>
    <lineage>
        <taxon>Bacteria</taxon>
        <taxon>Bacillati</taxon>
        <taxon>Actinomycetota</taxon>
        <taxon>Actinomycetes</taxon>
        <taxon>Micrococcales</taxon>
        <taxon>Micrococcaceae</taxon>
        <taxon>Arthrobacter</taxon>
    </lineage>
</organism>
<dbReference type="Proteomes" id="UP001500102">
    <property type="component" value="Unassembled WGS sequence"/>
</dbReference>
<dbReference type="EMBL" id="BAAAQB010000012">
    <property type="protein sequence ID" value="GAA2130246.1"/>
    <property type="molecule type" value="Genomic_DNA"/>
</dbReference>
<dbReference type="PANTHER" id="PTHR40254:SF1">
    <property type="entry name" value="BLR0577 PROTEIN"/>
    <property type="match status" value="1"/>
</dbReference>
<dbReference type="PANTHER" id="PTHR40254">
    <property type="entry name" value="BLR0577 PROTEIN"/>
    <property type="match status" value="1"/>
</dbReference>
<feature type="domain" description="FAD-dependent urate hydroxylase HpyO/Asp monooxygenase CreE-like FAD/NAD(P)-binding" evidence="1">
    <location>
        <begin position="2"/>
        <end position="193"/>
    </location>
</feature>
<evidence type="ECO:0000259" key="1">
    <source>
        <dbReference type="Pfam" id="PF13454"/>
    </source>
</evidence>
<accession>A0ABN2YQU5</accession>
<dbReference type="InterPro" id="IPR038732">
    <property type="entry name" value="HpyO/CreE_NAD-binding"/>
</dbReference>
<proteinExistence type="predicted"/>
<comment type="caution">
    <text evidence="2">The sequence shown here is derived from an EMBL/GenBank/DDBJ whole genome shotgun (WGS) entry which is preliminary data.</text>
</comment>
<reference evidence="2 3" key="1">
    <citation type="journal article" date="2019" name="Int. J. Syst. Evol. Microbiol.">
        <title>The Global Catalogue of Microorganisms (GCM) 10K type strain sequencing project: providing services to taxonomists for standard genome sequencing and annotation.</title>
        <authorList>
            <consortium name="The Broad Institute Genomics Platform"/>
            <consortium name="The Broad Institute Genome Sequencing Center for Infectious Disease"/>
            <person name="Wu L."/>
            <person name="Ma J."/>
        </authorList>
    </citation>
    <scope>NUCLEOTIDE SEQUENCE [LARGE SCALE GENOMIC DNA]</scope>
    <source>
        <strain evidence="2 3">JCM 15921</strain>
    </source>
</reference>
<gene>
    <name evidence="2" type="ORF">GCM10009825_11100</name>
</gene>
<keyword evidence="3" id="KW-1185">Reference proteome</keyword>
<sequence>MIGAGPRGTSVLERLLANWAAAGPAGTLHIDVIDPYPAGPGHVWQPGQSRLYLMNTQSFYPTVIPEDPALAAPLAGHTFDQWRDLQQRHPDPSLTDEERAEVSGLGQADFPSRALYGRYLRSTLEELLTRIPAGVTVDFHPATATSVRHAAAAGADPAAADPVAAQDSAVRFDVVLDDGTVLTVDSVVLALGHLDARLNAEQRELLTAAEELGLLYLPPAAPADVDWSVVPAGEPVLVRGMGLNFFDVMGQLTEGRGGRFLAAEDNAELTYVPSGREPLIIAASRRGTPYRAKATLTGYYPGSVQLRYCTEDAIAKFAESGIRPSFDFDLWPLLHRDAIWAYYSTLARSQPGAVLTDPAEFLRALDESLRPHAHSTGKWENTMESVVAIHVRAAHRLDLLGLAAPLAGRSFGSRSELDAAVVDYLLDDARRSALGENDAVKMAIGALHHGRAVLKTAVADSGITDESWVAGLRGWFESFVEGLASGPPALRAAQLAALARAGVVRFVGPDPKFGVDRRARTFIAASPWVGFGTDESVDGGSGGVLGGAGGAGASSRTGSGAGGAGLGTASGGAGLGAAVAGDSAAGSVAASAMIEALAPANRVAANASPLLEQLLAEGLVRPRLMMSVEGTPVQTSGLDVVPHPYRPLGANGSVTEGIYVLGLQLSAAQWGTAIAAEARPASGPVYRSGQRTLRDADEIARDILGR</sequence>
<name>A0ABN2YQU5_9MICC</name>
<protein>
    <recommendedName>
        <fullName evidence="1">FAD-dependent urate hydroxylase HpyO/Asp monooxygenase CreE-like FAD/NAD(P)-binding domain-containing protein</fullName>
    </recommendedName>
</protein>
<evidence type="ECO:0000313" key="3">
    <source>
        <dbReference type="Proteomes" id="UP001500102"/>
    </source>
</evidence>
<evidence type="ECO:0000313" key="2">
    <source>
        <dbReference type="EMBL" id="GAA2130246.1"/>
    </source>
</evidence>
<dbReference type="InterPro" id="IPR052189">
    <property type="entry name" value="L-asp_N-monooxygenase_NS-form"/>
</dbReference>
<dbReference type="Pfam" id="PF13454">
    <property type="entry name" value="NAD_binding_9"/>
    <property type="match status" value="1"/>
</dbReference>